<dbReference type="Gene3D" id="1.10.357.10">
    <property type="entry name" value="Tetracycline Repressor, domain 2"/>
    <property type="match status" value="1"/>
</dbReference>
<protein>
    <submittedName>
        <fullName evidence="4">TetR/AcrR family transcriptional regulator</fullName>
    </submittedName>
</protein>
<dbReference type="InterPro" id="IPR001647">
    <property type="entry name" value="HTH_TetR"/>
</dbReference>
<dbReference type="Proteomes" id="UP000249616">
    <property type="component" value="Chromosome"/>
</dbReference>
<keyword evidence="5" id="KW-1185">Reference proteome</keyword>
<dbReference type="SUPFAM" id="SSF46689">
    <property type="entry name" value="Homeodomain-like"/>
    <property type="match status" value="1"/>
</dbReference>
<dbReference type="RefSeq" id="WP_053757778.1">
    <property type="nucleotide sequence ID" value="NZ_CBDRHE010000006.1"/>
</dbReference>
<feature type="DNA-binding region" description="H-T-H motif" evidence="2">
    <location>
        <begin position="31"/>
        <end position="50"/>
    </location>
</feature>
<reference evidence="4 5" key="1">
    <citation type="journal article" date="2019" name="Int. J. Syst. Evol. Microbiol.">
        <title>Streptomyces cadmiisoli sp. nov., a novel actinomycete isolated from cadmium-contaminated soil.</title>
        <authorList>
            <person name="Li K."/>
            <person name="Tang X."/>
            <person name="Zhao J."/>
            <person name="Guo Y."/>
            <person name="Tang Y."/>
            <person name="Gao J."/>
        </authorList>
    </citation>
    <scope>NUCLEOTIDE SEQUENCE [LARGE SCALE GENOMIC DNA]</scope>
    <source>
        <strain evidence="4 5">ZFG47</strain>
    </source>
</reference>
<keyword evidence="1 2" id="KW-0238">DNA-binding</keyword>
<proteinExistence type="predicted"/>
<gene>
    <name evidence="4" type="ORF">DN051_04160</name>
</gene>
<dbReference type="PRINTS" id="PR00455">
    <property type="entry name" value="HTHTETR"/>
</dbReference>
<dbReference type="KEGG" id="scad:DN051_04160"/>
<evidence type="ECO:0000313" key="4">
    <source>
        <dbReference type="EMBL" id="AWW35941.1"/>
    </source>
</evidence>
<evidence type="ECO:0000259" key="3">
    <source>
        <dbReference type="PROSITE" id="PS50977"/>
    </source>
</evidence>
<dbReference type="SUPFAM" id="SSF48498">
    <property type="entry name" value="Tetracyclin repressor-like, C-terminal domain"/>
    <property type="match status" value="1"/>
</dbReference>
<feature type="domain" description="HTH tetR-type" evidence="3">
    <location>
        <begin position="8"/>
        <end position="68"/>
    </location>
</feature>
<dbReference type="InterPro" id="IPR050109">
    <property type="entry name" value="HTH-type_TetR-like_transc_reg"/>
</dbReference>
<sequence length="194" mass="20779">MAGTVKRPPARQRILDTASELFREHGLRGVGVDRIIDQSGVAKATLYAHFPSKDELAAEYLRRTDDSWRGKLRAAALAAGDDPREQLVGMFDAVAASYRRHGFHGCPFINAAAESEPGTAAHTVTVEHKQLVREWVHGLAEAAGAPQPQALALQLTLLIDGTLAAGRLEQNEAMPAAAKAAARVLVDRAIPAPH</sequence>
<evidence type="ECO:0000256" key="2">
    <source>
        <dbReference type="PROSITE-ProRule" id="PRU00335"/>
    </source>
</evidence>
<dbReference type="PANTHER" id="PTHR30055">
    <property type="entry name" value="HTH-TYPE TRANSCRIPTIONAL REGULATOR RUTR"/>
    <property type="match status" value="1"/>
</dbReference>
<evidence type="ECO:0000256" key="1">
    <source>
        <dbReference type="ARBA" id="ARBA00023125"/>
    </source>
</evidence>
<organism evidence="4 5">
    <name type="scientific">Streptomyces cadmiisoli</name>
    <dbReference type="NCBI Taxonomy" id="2184053"/>
    <lineage>
        <taxon>Bacteria</taxon>
        <taxon>Bacillati</taxon>
        <taxon>Actinomycetota</taxon>
        <taxon>Actinomycetes</taxon>
        <taxon>Kitasatosporales</taxon>
        <taxon>Streptomycetaceae</taxon>
        <taxon>Streptomyces</taxon>
        <taxon>Streptomyces aurantiacus group</taxon>
    </lineage>
</organism>
<dbReference type="GO" id="GO:0003700">
    <property type="term" value="F:DNA-binding transcription factor activity"/>
    <property type="evidence" value="ECO:0007669"/>
    <property type="project" value="TreeGrafter"/>
</dbReference>
<dbReference type="EMBL" id="CP030073">
    <property type="protein sequence ID" value="AWW35941.1"/>
    <property type="molecule type" value="Genomic_DNA"/>
</dbReference>
<dbReference type="AlphaFoldDB" id="A0A2Z4IS40"/>
<dbReference type="Pfam" id="PF00440">
    <property type="entry name" value="TetR_N"/>
    <property type="match status" value="1"/>
</dbReference>
<dbReference type="InterPro" id="IPR009057">
    <property type="entry name" value="Homeodomain-like_sf"/>
</dbReference>
<dbReference type="PANTHER" id="PTHR30055:SF200">
    <property type="entry name" value="HTH-TYPE TRANSCRIPTIONAL REPRESSOR BDCR"/>
    <property type="match status" value="1"/>
</dbReference>
<dbReference type="GO" id="GO:0000976">
    <property type="term" value="F:transcription cis-regulatory region binding"/>
    <property type="evidence" value="ECO:0007669"/>
    <property type="project" value="TreeGrafter"/>
</dbReference>
<name>A0A2Z4IS40_9ACTN</name>
<dbReference type="InterPro" id="IPR036271">
    <property type="entry name" value="Tet_transcr_reg_TetR-rel_C_sf"/>
</dbReference>
<evidence type="ECO:0000313" key="5">
    <source>
        <dbReference type="Proteomes" id="UP000249616"/>
    </source>
</evidence>
<accession>A0A2Z4IS40</accession>
<dbReference type="PROSITE" id="PS50977">
    <property type="entry name" value="HTH_TETR_2"/>
    <property type="match status" value="1"/>
</dbReference>